<feature type="compositionally biased region" description="Gly residues" evidence="2">
    <location>
        <begin position="492"/>
        <end position="502"/>
    </location>
</feature>
<dbReference type="InterPro" id="IPR018797">
    <property type="entry name" value="FAM98"/>
</dbReference>
<dbReference type="AlphaFoldDB" id="A0A9P0APB1"/>
<evidence type="ECO:0000256" key="1">
    <source>
        <dbReference type="ARBA" id="ARBA00007218"/>
    </source>
</evidence>
<gene>
    <name evidence="3" type="ORF">MELIAE_LOCUS1284</name>
</gene>
<sequence length="516" mass="56512">MIDKIIRALEAVGYKGLLINKTELIAAIDGGQKSIPYTELVKYVTNEIRTLSNIDEEVNAISTPEDSVSFVMELSSFLKELNCPYRDLTKGHVSDRLQNTSDRLTVLDYLLTELMGARITQETKPEKKIELKLQETSEAADMRIILQTLRFPKPPANISIPTLFQKLVPTVGIVLQKAGVNLVGEGIFKGELSNQQWETLSKVQEDLNNEYKIRREMILTRLDVTVQSFQWSDKTKGKDELFEKLYVSKRKMLKVEPDVDLSDLLAARTDLAIIEKTSNSSVRKNTRTSLNKVIIGKVPDRGGRTSEQAPPPPEMPSWQQRSAGPAGGGGRGGGRGAGRGGGNFQRGDNSGGNQGGYSGGNQAYGGGGNSSRAYDSAGGYSIETKYGGSNNSGYNKGGHDGNRGGYSRGGNDNRSGYNSSYSDNRSDYSDSSGYRGNNSTGGYDNSNRRDSYNEQTSKRAKTYDSYQSNKTTYADQYVQESTQNQQYQSRGQHGGGRGGGRGRSNYGRGRGSNSHY</sequence>
<evidence type="ECO:0008006" key="5">
    <source>
        <dbReference type="Google" id="ProtNLM"/>
    </source>
</evidence>
<evidence type="ECO:0000313" key="3">
    <source>
        <dbReference type="EMBL" id="CAH0547261.1"/>
    </source>
</evidence>
<dbReference type="PANTHER" id="PTHR31353">
    <property type="entry name" value="FAM98"/>
    <property type="match status" value="1"/>
</dbReference>
<dbReference type="PANTHER" id="PTHR31353:SF1">
    <property type="entry name" value="PROTEIN FAM98B"/>
    <property type="match status" value="1"/>
</dbReference>
<feature type="compositionally biased region" description="Low complexity" evidence="2">
    <location>
        <begin position="409"/>
        <end position="437"/>
    </location>
</feature>
<dbReference type="Proteomes" id="UP001154078">
    <property type="component" value="Chromosome 1"/>
</dbReference>
<feature type="compositionally biased region" description="Gly residues" evidence="2">
    <location>
        <begin position="325"/>
        <end position="369"/>
    </location>
</feature>
<dbReference type="OrthoDB" id="512356at2759"/>
<feature type="compositionally biased region" description="Low complexity" evidence="2">
    <location>
        <begin position="385"/>
        <end position="394"/>
    </location>
</feature>
<accession>A0A9P0APB1</accession>
<comment type="similarity">
    <text evidence="1">Belongs to the FAM98 family.</text>
</comment>
<feature type="compositionally biased region" description="Low complexity" evidence="2">
    <location>
        <begin position="503"/>
        <end position="516"/>
    </location>
</feature>
<organism evidence="3 4">
    <name type="scientific">Brassicogethes aeneus</name>
    <name type="common">Rape pollen beetle</name>
    <name type="synonym">Meligethes aeneus</name>
    <dbReference type="NCBI Taxonomy" id="1431903"/>
    <lineage>
        <taxon>Eukaryota</taxon>
        <taxon>Metazoa</taxon>
        <taxon>Ecdysozoa</taxon>
        <taxon>Arthropoda</taxon>
        <taxon>Hexapoda</taxon>
        <taxon>Insecta</taxon>
        <taxon>Pterygota</taxon>
        <taxon>Neoptera</taxon>
        <taxon>Endopterygota</taxon>
        <taxon>Coleoptera</taxon>
        <taxon>Polyphaga</taxon>
        <taxon>Cucujiformia</taxon>
        <taxon>Nitidulidae</taxon>
        <taxon>Meligethinae</taxon>
        <taxon>Brassicogethes</taxon>
    </lineage>
</organism>
<keyword evidence="4" id="KW-1185">Reference proteome</keyword>
<reference evidence="3" key="1">
    <citation type="submission" date="2021-12" db="EMBL/GenBank/DDBJ databases">
        <authorList>
            <person name="King R."/>
        </authorList>
    </citation>
    <scope>NUCLEOTIDE SEQUENCE</scope>
</reference>
<proteinExistence type="inferred from homology"/>
<feature type="compositionally biased region" description="Polar residues" evidence="2">
    <location>
        <begin position="279"/>
        <end position="291"/>
    </location>
</feature>
<dbReference type="Pfam" id="PF10239">
    <property type="entry name" value="DUF2465"/>
    <property type="match status" value="1"/>
</dbReference>
<feature type="region of interest" description="Disordered" evidence="2">
    <location>
        <begin position="279"/>
        <end position="516"/>
    </location>
</feature>
<name>A0A9P0APB1_BRAAE</name>
<protein>
    <recommendedName>
        <fullName evidence="5">Protein FAM98A</fullName>
    </recommendedName>
</protein>
<dbReference type="EMBL" id="OV121132">
    <property type="protein sequence ID" value="CAH0547261.1"/>
    <property type="molecule type" value="Genomic_DNA"/>
</dbReference>
<feature type="compositionally biased region" description="Polar residues" evidence="2">
    <location>
        <begin position="464"/>
        <end position="484"/>
    </location>
</feature>
<evidence type="ECO:0000256" key="2">
    <source>
        <dbReference type="SAM" id="MobiDB-lite"/>
    </source>
</evidence>
<dbReference type="GO" id="GO:0072669">
    <property type="term" value="C:tRNA-splicing ligase complex"/>
    <property type="evidence" value="ECO:0007669"/>
    <property type="project" value="TreeGrafter"/>
</dbReference>
<evidence type="ECO:0000313" key="4">
    <source>
        <dbReference type="Proteomes" id="UP001154078"/>
    </source>
</evidence>